<protein>
    <submittedName>
        <fullName evidence="2">Uncharacterized protein</fullName>
    </submittedName>
</protein>
<feature type="region of interest" description="Disordered" evidence="1">
    <location>
        <begin position="64"/>
        <end position="98"/>
    </location>
</feature>
<comment type="caution">
    <text evidence="2">The sequence shown here is derived from an EMBL/GenBank/DDBJ whole genome shotgun (WGS) entry which is preliminary data.</text>
</comment>
<organism evidence="2 3">
    <name type="scientific">Leptolyngbya subtilissima DQ-A4</name>
    <dbReference type="NCBI Taxonomy" id="2933933"/>
    <lineage>
        <taxon>Bacteria</taxon>
        <taxon>Bacillati</taxon>
        <taxon>Cyanobacteriota</taxon>
        <taxon>Cyanophyceae</taxon>
        <taxon>Leptolyngbyales</taxon>
        <taxon>Leptolyngbyaceae</taxon>
        <taxon>Leptolyngbya group</taxon>
        <taxon>Leptolyngbya</taxon>
    </lineage>
</organism>
<dbReference type="EMBL" id="JAMPKX010000001">
    <property type="protein sequence ID" value="MEP0945504.1"/>
    <property type="molecule type" value="Genomic_DNA"/>
</dbReference>
<feature type="region of interest" description="Disordered" evidence="1">
    <location>
        <begin position="1"/>
        <end position="22"/>
    </location>
</feature>
<evidence type="ECO:0000313" key="3">
    <source>
        <dbReference type="Proteomes" id="UP001482513"/>
    </source>
</evidence>
<proteinExistence type="predicted"/>
<reference evidence="2 3" key="1">
    <citation type="submission" date="2022-04" db="EMBL/GenBank/DDBJ databases">
        <title>Positive selection, recombination, and allopatry shape intraspecific diversity of widespread and dominant cyanobacteria.</title>
        <authorList>
            <person name="Wei J."/>
            <person name="Shu W."/>
            <person name="Hu C."/>
        </authorList>
    </citation>
    <scope>NUCLEOTIDE SEQUENCE [LARGE SCALE GENOMIC DNA]</scope>
    <source>
        <strain evidence="2 3">DQ-A4</strain>
    </source>
</reference>
<evidence type="ECO:0000313" key="2">
    <source>
        <dbReference type="EMBL" id="MEP0945504.1"/>
    </source>
</evidence>
<gene>
    <name evidence="2" type="ORF">NC992_01340</name>
</gene>
<feature type="compositionally biased region" description="Polar residues" evidence="1">
    <location>
        <begin position="1"/>
        <end position="15"/>
    </location>
</feature>
<keyword evidence="3" id="KW-1185">Reference proteome</keyword>
<dbReference type="RefSeq" id="WP_190698364.1">
    <property type="nucleotide sequence ID" value="NZ_JAMPKX010000001.1"/>
</dbReference>
<sequence length="112" mass="12379">MHDHQITQPVPNSGRPTRPDNKVRLSQDVLEKAELIAAEWGLKNARAAVEAVFRRYCDDYLYGRPSEAGDRSAARETALPNYGEAQPAPTRRSLPAPPKCEALDALDQLLAL</sequence>
<evidence type="ECO:0000256" key="1">
    <source>
        <dbReference type="SAM" id="MobiDB-lite"/>
    </source>
</evidence>
<name>A0ABV0JYA4_9CYAN</name>
<accession>A0ABV0JYA4</accession>
<dbReference type="Proteomes" id="UP001482513">
    <property type="component" value="Unassembled WGS sequence"/>
</dbReference>